<evidence type="ECO:0000313" key="1">
    <source>
        <dbReference type="EMBL" id="CDK29973.1"/>
    </source>
</evidence>
<reference evidence="1" key="1">
    <citation type="submission" date="2013-12" db="EMBL/GenBank/DDBJ databases">
        <authorList>
            <person name="Genoscope - CEA"/>
        </authorList>
    </citation>
    <scope>NUCLEOTIDE SEQUENCE</scope>
    <source>
        <strain evidence="1">CBS 1993</strain>
    </source>
</reference>
<dbReference type="GO" id="GO:0070131">
    <property type="term" value="P:positive regulation of mitochondrial translation"/>
    <property type="evidence" value="ECO:0007669"/>
    <property type="project" value="EnsemblFungi"/>
</dbReference>
<keyword evidence="2" id="KW-1185">Reference proteome</keyword>
<dbReference type="Pfam" id="PF20180">
    <property type="entry name" value="UQCC2_CBP6"/>
    <property type="match status" value="1"/>
</dbReference>
<dbReference type="AlphaFoldDB" id="W6MTY0"/>
<accession>W6MTY0</accession>
<dbReference type="GO" id="GO:0061671">
    <property type="term" value="C:Cbp3p-Cbp6 complex"/>
    <property type="evidence" value="ECO:0007669"/>
    <property type="project" value="EnsemblFungi"/>
</dbReference>
<dbReference type="RefSeq" id="XP_022461953.1">
    <property type="nucleotide sequence ID" value="XM_022604440.1"/>
</dbReference>
<dbReference type="GO" id="GO:0043022">
    <property type="term" value="F:ribosome binding"/>
    <property type="evidence" value="ECO:0007669"/>
    <property type="project" value="EnsemblFungi"/>
</dbReference>
<dbReference type="Proteomes" id="UP000019384">
    <property type="component" value="Unassembled WGS sequence"/>
</dbReference>
<dbReference type="PANTHER" id="PTHR28250:SF1">
    <property type="entry name" value="CYTOCHROME B PRE-MRNA-PROCESSING PROTEIN 6"/>
    <property type="match status" value="1"/>
</dbReference>
<gene>
    <name evidence="1" type="ORF">KUCA_T00005968001</name>
</gene>
<dbReference type="GO" id="GO:0050821">
    <property type="term" value="P:protein stabilization"/>
    <property type="evidence" value="ECO:0007669"/>
    <property type="project" value="EnsemblFungi"/>
</dbReference>
<dbReference type="InterPro" id="IPR037653">
    <property type="entry name" value="Cbp6"/>
</dbReference>
<dbReference type="PANTHER" id="PTHR28250">
    <property type="entry name" value="CYTOCHROME B PRE-MRNA-PROCESSING PROTEIN 6"/>
    <property type="match status" value="1"/>
</dbReference>
<organism evidence="1 2">
    <name type="scientific">Kuraishia capsulata CBS 1993</name>
    <dbReference type="NCBI Taxonomy" id="1382522"/>
    <lineage>
        <taxon>Eukaryota</taxon>
        <taxon>Fungi</taxon>
        <taxon>Dikarya</taxon>
        <taxon>Ascomycota</taxon>
        <taxon>Saccharomycotina</taxon>
        <taxon>Pichiomycetes</taxon>
        <taxon>Pichiales</taxon>
        <taxon>Pichiaceae</taxon>
        <taxon>Kuraishia</taxon>
    </lineage>
</organism>
<protein>
    <submittedName>
        <fullName evidence="1">Uncharacterized protein</fullName>
    </submittedName>
</protein>
<dbReference type="HOGENOM" id="CLU_149479_0_0_1"/>
<evidence type="ECO:0000313" key="2">
    <source>
        <dbReference type="Proteomes" id="UP000019384"/>
    </source>
</evidence>
<name>W6MTY0_9ASCO</name>
<dbReference type="GO" id="GO:0034551">
    <property type="term" value="P:mitochondrial respiratory chain complex III assembly"/>
    <property type="evidence" value="ECO:0007669"/>
    <property type="project" value="EnsemblFungi"/>
</dbReference>
<dbReference type="OrthoDB" id="2107880at2759"/>
<dbReference type="GO" id="GO:0005761">
    <property type="term" value="C:mitochondrial ribosome"/>
    <property type="evidence" value="ECO:0007669"/>
    <property type="project" value="EnsemblFungi"/>
</dbReference>
<reference evidence="1" key="2">
    <citation type="submission" date="2014-02" db="EMBL/GenBank/DDBJ databases">
        <title>Complete DNA sequence of /Kuraishia capsulata/ illustrates novel genomic features among budding yeasts (/Saccharomycotina/).</title>
        <authorList>
            <person name="Morales L."/>
            <person name="Noel B."/>
            <person name="Porcel B."/>
            <person name="Marcet-Houben M."/>
            <person name="Hullo M-F."/>
            <person name="Sacerdot C."/>
            <person name="Tekaia F."/>
            <person name="Leh-Louis V."/>
            <person name="Despons L."/>
            <person name="Khanna V."/>
            <person name="Aury J-M."/>
            <person name="Barbe V."/>
            <person name="Couloux A."/>
            <person name="Labadie K."/>
            <person name="Pelletier E."/>
            <person name="Souciet J-L."/>
            <person name="Boekhout T."/>
            <person name="Gabaldon T."/>
            <person name="Wincker P."/>
            <person name="Dujon B."/>
        </authorList>
    </citation>
    <scope>NUCLEOTIDE SEQUENCE</scope>
    <source>
        <strain evidence="1">CBS 1993</strain>
    </source>
</reference>
<dbReference type="GeneID" id="34523341"/>
<sequence>MAVKEKARQLIKLLEKLPDDRVKHFASFKQTQIDKFNPIAGLQSTSTKKRSRGITDIVKTSVIQTEVTEPRPIKTDLYTEPVLDRQIVALKNILNDKHSKFYPLGDKLLRPKGNPNYYDRLVDNLTGEKKENFLRGMWTVVTGKY</sequence>
<dbReference type="EMBL" id="HG793131">
    <property type="protein sequence ID" value="CDK29973.1"/>
    <property type="molecule type" value="Genomic_DNA"/>
</dbReference>
<proteinExistence type="predicted"/>
<dbReference type="STRING" id="1382522.W6MTY0"/>